<feature type="compositionally biased region" description="Basic and acidic residues" evidence="1">
    <location>
        <begin position="575"/>
        <end position="589"/>
    </location>
</feature>
<keyword evidence="2" id="KW-0812">Transmembrane</keyword>
<evidence type="ECO:0000259" key="3">
    <source>
        <dbReference type="Pfam" id="PF00078"/>
    </source>
</evidence>
<dbReference type="Proteomes" id="UP001642464">
    <property type="component" value="Unassembled WGS sequence"/>
</dbReference>
<organism evidence="4 5">
    <name type="scientific">Durusdinium trenchii</name>
    <dbReference type="NCBI Taxonomy" id="1381693"/>
    <lineage>
        <taxon>Eukaryota</taxon>
        <taxon>Sar</taxon>
        <taxon>Alveolata</taxon>
        <taxon>Dinophyceae</taxon>
        <taxon>Suessiales</taxon>
        <taxon>Symbiodiniaceae</taxon>
        <taxon>Durusdinium</taxon>
    </lineage>
</organism>
<feature type="compositionally biased region" description="Basic and acidic residues" evidence="1">
    <location>
        <begin position="475"/>
        <end position="486"/>
    </location>
</feature>
<dbReference type="InterPro" id="IPR043128">
    <property type="entry name" value="Rev_trsase/Diguanyl_cyclase"/>
</dbReference>
<evidence type="ECO:0000313" key="5">
    <source>
        <dbReference type="Proteomes" id="UP001642464"/>
    </source>
</evidence>
<comment type="caution">
    <text evidence="4">The sequence shown here is derived from an EMBL/GenBank/DDBJ whole genome shotgun (WGS) entry which is preliminary data.</text>
</comment>
<accession>A0ABP0NQK6</accession>
<evidence type="ECO:0000256" key="1">
    <source>
        <dbReference type="SAM" id="MobiDB-lite"/>
    </source>
</evidence>
<dbReference type="InterPro" id="IPR000477">
    <property type="entry name" value="RT_dom"/>
</dbReference>
<evidence type="ECO:0000256" key="2">
    <source>
        <dbReference type="SAM" id="Phobius"/>
    </source>
</evidence>
<feature type="region of interest" description="Disordered" evidence="1">
    <location>
        <begin position="532"/>
        <end position="621"/>
    </location>
</feature>
<dbReference type="Gene3D" id="3.10.10.10">
    <property type="entry name" value="HIV Type 1 Reverse Transcriptase, subunit A, domain 1"/>
    <property type="match status" value="1"/>
</dbReference>
<name>A0ABP0NQK6_9DINO</name>
<keyword evidence="5" id="KW-1185">Reference proteome</keyword>
<feature type="region of interest" description="Disordered" evidence="1">
    <location>
        <begin position="444"/>
        <end position="489"/>
    </location>
</feature>
<feature type="transmembrane region" description="Helical" evidence="2">
    <location>
        <begin position="20"/>
        <end position="41"/>
    </location>
</feature>
<keyword evidence="2" id="KW-0472">Membrane</keyword>
<feature type="compositionally biased region" description="Basic residues" evidence="1">
    <location>
        <begin position="533"/>
        <end position="542"/>
    </location>
</feature>
<gene>
    <name evidence="4" type="ORF">SCF082_LOCUS33386</name>
</gene>
<dbReference type="InterPro" id="IPR043502">
    <property type="entry name" value="DNA/RNA_pol_sf"/>
</dbReference>
<dbReference type="Gene3D" id="3.30.70.270">
    <property type="match status" value="1"/>
</dbReference>
<evidence type="ECO:0000313" key="4">
    <source>
        <dbReference type="EMBL" id="CAK9065072.1"/>
    </source>
</evidence>
<dbReference type="EMBL" id="CAXAMM010029646">
    <property type="protein sequence ID" value="CAK9065072.1"/>
    <property type="molecule type" value="Genomic_DNA"/>
</dbReference>
<reference evidence="4 5" key="1">
    <citation type="submission" date="2024-02" db="EMBL/GenBank/DDBJ databases">
        <authorList>
            <person name="Chen Y."/>
            <person name="Shah S."/>
            <person name="Dougan E. K."/>
            <person name="Thang M."/>
            <person name="Chan C."/>
        </authorList>
    </citation>
    <scope>NUCLEOTIDE SEQUENCE [LARGE SCALE GENOMIC DNA]</scope>
</reference>
<keyword evidence="2" id="KW-1133">Transmembrane helix</keyword>
<dbReference type="Pfam" id="PF00078">
    <property type="entry name" value="RVT_1"/>
    <property type="match status" value="1"/>
</dbReference>
<protein>
    <recommendedName>
        <fullName evidence="3">Reverse transcriptase domain-containing protein</fullName>
    </recommendedName>
</protein>
<feature type="domain" description="Reverse transcriptase" evidence="3">
    <location>
        <begin position="1076"/>
        <end position="1209"/>
    </location>
</feature>
<dbReference type="SUPFAM" id="SSF56672">
    <property type="entry name" value="DNA/RNA polymerases"/>
    <property type="match status" value="1"/>
</dbReference>
<feature type="compositionally biased region" description="Polar residues" evidence="1">
    <location>
        <begin position="590"/>
        <end position="604"/>
    </location>
</feature>
<sequence>MVSDVVIWGERQNSGDDSVLPFLGFLVATWIAAVVVGILLGCACCRKAAKPDRVEPTPETILAWERLTRKAIRFVAKRRRVGLAFSNYRDYSLRNVQDPTEDELRGINSLDDARAWAGVEGRLSRTLNAAFGDPVRVREVALIPRPIWDDTVENLTLQDEGDPLPPPRPPTPVEHARVESLRRICCIRAGRPVDHPGDTARPAAPAVPPAAFPPVGGGAPAAAGVPAPQARKLKLSAVLDPTLDAEIQALTDAEITDMYERYRQRFGDFPSTDADVSRDQLAALNQVIASGSVPFADFSIFGPHGQRLLRRQTFQSYTLNVSTGEWGRKEQPGPASFYDWYKAWRCYRTAMLLLHASEAERLDAYAEHIRGFVTQFGEEAWPFVCKADSRMRSEQLERLRRELHAHPALGYTAATPWSACYAAAIKDTEFWNKELTTPTTLFLARSKRATAEPEEDEGDVGGEPKRRKGRSNRTYKGDNHSKKDKAGLYTHNRRGVEICRLYNNGKCGTKQAQGKCKAKRSHQCNRCLVAKTERRKGSKRQAPRSPEAPPTKRQRQVAQAGWRQAQASDSEEEEPAAKEEVEKKEEAQSSDKATQPDTPSSTPTVPHARGSVGTGLKPVMELKEPPTKYGAWYSTIGQTSTKPRALIVFSGRSREGDLAHQLARLGWLVCCIDTAMPRPTDLLDNEVWDVIKEDVDEGVYEAAWIATPCGTFSPLREKPPGPRVLRTVEHITGIPKVSKSEAAQLRDSNILIHRSFKVADKMHQQKKPWGIESPDHPKGKPSIWLMPRIRDIPTWDGVEETLFDQCVTGLETTKPTKLLTHGMDVSRLQGKRCDHPKRTFTKSDGAKFQASHLPTVQRTKTLDGKTQWASKSQGEYTTLFCKILAVAFHKNIKATWKKEELEVQNQRAIGGMRNPHLALQRLTGLTATGDVVRSLLEDELRAKPELLTIGHGVFPKVEPSASTAQLHQDLCRSLEGWQNYTSAEEEAQEVNTLIADYITRGFCHTVNSTEEATSELGGPPVLNKLGLIVKVNPQGTKKCRLIWDLRESRANAICCQGERILLPRLLDLAQQAVRQYRLGNEPWLAAVDVKDAFMNIPAGPDKRFTVAARPKPQQPGEMEIVIFDTLVFGAGSSPTLWGRYAAWLGRSASAVMPRASVQIYVDDPAFVLSGTLEEASRDLTVLLMWFAIVGFPAKLSKAEGGKCIGWVGATLELDDREKVVRVSIPAAKVAKIQETTQLLLKRPVAGQRQLRAYAGSLSFI</sequence>
<proteinExistence type="predicted"/>